<dbReference type="PRINTS" id="PR00452">
    <property type="entry name" value="SH3DOMAIN"/>
</dbReference>
<dbReference type="PRINTS" id="PR01887">
    <property type="entry name" value="SPECTRNALPHA"/>
</dbReference>
<comment type="caution">
    <text evidence="7">The sequence shown here is derived from an EMBL/GenBank/DDBJ whole genome shotgun (WGS) entry which is preliminary data.</text>
</comment>
<dbReference type="GO" id="GO:0007165">
    <property type="term" value="P:signal transduction"/>
    <property type="evidence" value="ECO:0007669"/>
    <property type="project" value="InterPro"/>
</dbReference>
<dbReference type="Gene3D" id="1.10.555.10">
    <property type="entry name" value="Rho GTPase activation protein"/>
    <property type="match status" value="1"/>
</dbReference>
<dbReference type="SUPFAM" id="SSF50044">
    <property type="entry name" value="SH3-domain"/>
    <property type="match status" value="1"/>
</dbReference>
<dbReference type="AlphaFoldDB" id="A0AAV7KJA3"/>
<dbReference type="InterPro" id="IPR027267">
    <property type="entry name" value="AH/BAR_dom_sf"/>
</dbReference>
<proteinExistence type="predicted"/>
<dbReference type="SUPFAM" id="SSF103657">
    <property type="entry name" value="BAR/IMD domain-like"/>
    <property type="match status" value="1"/>
</dbReference>
<evidence type="ECO:0000256" key="3">
    <source>
        <dbReference type="PROSITE-ProRule" id="PRU00192"/>
    </source>
</evidence>
<evidence type="ECO:0000259" key="6">
    <source>
        <dbReference type="PROSITE" id="PS50238"/>
    </source>
</evidence>
<dbReference type="SMART" id="SM00324">
    <property type="entry name" value="RhoGAP"/>
    <property type="match status" value="1"/>
</dbReference>
<evidence type="ECO:0000256" key="1">
    <source>
        <dbReference type="ARBA" id="ARBA00022443"/>
    </source>
</evidence>
<dbReference type="InterPro" id="IPR008936">
    <property type="entry name" value="Rho_GTPase_activation_prot"/>
</dbReference>
<feature type="compositionally biased region" description="Basic and acidic residues" evidence="4">
    <location>
        <begin position="177"/>
        <end position="197"/>
    </location>
</feature>
<name>A0AAV7KJA3_9METZ</name>
<dbReference type="Pfam" id="PF00620">
    <property type="entry name" value="RhoGAP"/>
    <property type="match status" value="1"/>
</dbReference>
<dbReference type="SMART" id="SM00326">
    <property type="entry name" value="SH3"/>
    <property type="match status" value="1"/>
</dbReference>
<sequence length="957" mass="107735">MATNKKKFSVGGNTHNAVPQIIEAQRAEMKKQLSEQTSRFDLRTEAKSFLLSEFSEYLRKRADLEFQYAKDLEKIGDKLERNLAKEAQVKYFPSVTGFIHQISAQTKIISQQRMAYTEMLQSDLAVRLELMARDAKYINSKMKNVIVEIHDDYLRQIRDLHETAREYSQVNDTFQKCQDKHQRAKQSKDKNPNKKGVATREETLYNLVIEARNRKLKAKVDLELSIADVNSTSSCYFNEGIHQILEVLDLDFHEGLIRLATAQHQLEFWLYKSAGSAVDKTLSSSHSISFADDEKEFLFHNSEPFKPALHFANEAANQEELMAAVSDVPTYQEMYRKSVENLRLSNVTIEEEKKTLQFMNSKNLSEERHVFLPKPAPLPDGSNPYLLDIPGQGPQGDAWRQLNESKKDQFMEYYFQKLRAFLMHKDLNCRVKQRVGILETTLENSGASLQLAKVPTSEIPELFKGHIQKYIQITGCQIPPIIRHCVEAILSQGLELEGLFRIPGPAGIIDEYKMEFEAGLNPLALTGSPESLDLYAVAGVLKAYLRDLKEPLFPCDDYDNFLSCCRIVELESRVSAIKECVSKLSREIVRVMAYLFTFLAKVASYSYANKMNSVNLATVFGPTLSRAPPGTNYLQQQMDIVFQNILMQTCIDHHLDIFPASSLTGDNSTNNNNVDETADIIREPPHSQLINEDVKREPVLSTNTEISAVNSERIPQSADAEVVIGQEATTGDPEAIEDNIFPADQDNKVDSTSSSGSEEIDIDSLRTARAIYNFTARNDKELSVKKGDILKVISLTPDNNWWEGIIGDKSGFIPSTYIVLLDEESADLTEQIPIGPEEVEDFTGTSEPPLQSGSLESGVVKNMASHMALKGADDMKSLPISFPAQNVGVSPHQAKFFMGEVAQTNKIPPPVRQKPSLRDKKPRAMTSTTSPKHQIGLLQEHAQLVEKKKQLRHESDS</sequence>
<evidence type="ECO:0000259" key="5">
    <source>
        <dbReference type="PROSITE" id="PS50002"/>
    </source>
</evidence>
<dbReference type="EMBL" id="JAKMXF010000030">
    <property type="protein sequence ID" value="KAI6660654.1"/>
    <property type="molecule type" value="Genomic_DNA"/>
</dbReference>
<evidence type="ECO:0000313" key="7">
    <source>
        <dbReference type="EMBL" id="KAI6660654.1"/>
    </source>
</evidence>
<dbReference type="CDD" id="cd00174">
    <property type="entry name" value="SH3"/>
    <property type="match status" value="1"/>
</dbReference>
<feature type="region of interest" description="Disordered" evidence="4">
    <location>
        <begin position="175"/>
        <end position="197"/>
    </location>
</feature>
<evidence type="ECO:0000256" key="2">
    <source>
        <dbReference type="ARBA" id="ARBA00023054"/>
    </source>
</evidence>
<keyword evidence="8" id="KW-1185">Reference proteome</keyword>
<feature type="region of interest" description="Disordered" evidence="4">
    <location>
        <begin position="903"/>
        <end position="936"/>
    </location>
</feature>
<dbReference type="SUPFAM" id="SSF48350">
    <property type="entry name" value="GTPase activation domain, GAP"/>
    <property type="match status" value="1"/>
</dbReference>
<dbReference type="InterPro" id="IPR051627">
    <property type="entry name" value="SLIT-ROBO_RhoGAP"/>
</dbReference>
<dbReference type="Pfam" id="PF00018">
    <property type="entry name" value="SH3_1"/>
    <property type="match status" value="1"/>
</dbReference>
<dbReference type="InterPro" id="IPR036028">
    <property type="entry name" value="SH3-like_dom_sf"/>
</dbReference>
<dbReference type="PROSITE" id="PS50238">
    <property type="entry name" value="RHOGAP"/>
    <property type="match status" value="1"/>
</dbReference>
<keyword evidence="1 3" id="KW-0728">SH3 domain</keyword>
<dbReference type="InterPro" id="IPR000198">
    <property type="entry name" value="RhoGAP_dom"/>
</dbReference>
<dbReference type="PANTHER" id="PTHR14166">
    <property type="entry name" value="SLIT-ROBO RHO GTPASE ACTIVATING PROTEIN"/>
    <property type="match status" value="1"/>
</dbReference>
<dbReference type="Proteomes" id="UP001165289">
    <property type="component" value="Unassembled WGS sequence"/>
</dbReference>
<evidence type="ECO:0000256" key="4">
    <source>
        <dbReference type="SAM" id="MobiDB-lite"/>
    </source>
</evidence>
<dbReference type="InterPro" id="IPR001452">
    <property type="entry name" value="SH3_domain"/>
</dbReference>
<feature type="domain" description="Rho-GAP" evidence="6">
    <location>
        <begin position="465"/>
        <end position="658"/>
    </location>
</feature>
<reference evidence="7 8" key="1">
    <citation type="journal article" date="2023" name="BMC Biol.">
        <title>The compact genome of the sponge Oopsacas minuta (Hexactinellida) is lacking key metazoan core genes.</title>
        <authorList>
            <person name="Santini S."/>
            <person name="Schenkelaars Q."/>
            <person name="Jourda C."/>
            <person name="Duchesne M."/>
            <person name="Belahbib H."/>
            <person name="Rocher C."/>
            <person name="Selva M."/>
            <person name="Riesgo A."/>
            <person name="Vervoort M."/>
            <person name="Leys S.P."/>
            <person name="Kodjabachian L."/>
            <person name="Le Bivic A."/>
            <person name="Borchiellini C."/>
            <person name="Claverie J.M."/>
            <person name="Renard E."/>
        </authorList>
    </citation>
    <scope>NUCLEOTIDE SEQUENCE [LARGE SCALE GENOMIC DNA]</scope>
    <source>
        <strain evidence="7">SPO-2</strain>
    </source>
</reference>
<accession>A0AAV7KJA3</accession>
<evidence type="ECO:0000313" key="8">
    <source>
        <dbReference type="Proteomes" id="UP001165289"/>
    </source>
</evidence>
<dbReference type="PROSITE" id="PS50002">
    <property type="entry name" value="SH3"/>
    <property type="match status" value="1"/>
</dbReference>
<dbReference type="CDD" id="cd00159">
    <property type="entry name" value="RhoGAP"/>
    <property type="match status" value="1"/>
</dbReference>
<gene>
    <name evidence="7" type="ORF">LOD99_10335</name>
</gene>
<dbReference type="Gene3D" id="2.30.30.40">
    <property type="entry name" value="SH3 Domains"/>
    <property type="match status" value="1"/>
</dbReference>
<protein>
    <submittedName>
        <fullName evidence="7">Uncharacterized protein</fullName>
    </submittedName>
</protein>
<keyword evidence="2" id="KW-0175">Coiled coil</keyword>
<organism evidence="7 8">
    <name type="scientific">Oopsacas minuta</name>
    <dbReference type="NCBI Taxonomy" id="111878"/>
    <lineage>
        <taxon>Eukaryota</taxon>
        <taxon>Metazoa</taxon>
        <taxon>Porifera</taxon>
        <taxon>Hexactinellida</taxon>
        <taxon>Hexasterophora</taxon>
        <taxon>Lyssacinosida</taxon>
        <taxon>Leucopsacidae</taxon>
        <taxon>Oopsacas</taxon>
    </lineage>
</organism>
<dbReference type="Gene3D" id="1.20.1270.60">
    <property type="entry name" value="Arfaptin homology (AH) domain/BAR domain"/>
    <property type="match status" value="1"/>
</dbReference>
<feature type="domain" description="SH3" evidence="5">
    <location>
        <begin position="763"/>
        <end position="823"/>
    </location>
</feature>